<comment type="caution">
    <text evidence="2">The sequence shown here is derived from an EMBL/GenBank/DDBJ whole genome shotgun (WGS) entry which is preliminary data.</text>
</comment>
<dbReference type="AlphaFoldDB" id="A0AAD9MAH1"/>
<dbReference type="Proteomes" id="UP001232148">
    <property type="component" value="Unassembled WGS sequence"/>
</dbReference>
<gene>
    <name evidence="2" type="ORF">LX32DRAFT_151906</name>
</gene>
<evidence type="ECO:0000313" key="2">
    <source>
        <dbReference type="EMBL" id="KAK2035293.1"/>
    </source>
</evidence>
<sequence>MKTNRGGGTLTLTLSLSFSFTLSENPFPDYQLLVVLFCLLGIPGTQSLLFATFVVAFPFPFHCWPFLAPCQTDQQQPCLPRQRFLQSACPSPWMQRADQTIDTALFTQCQTQLIGVYPRILLKTRQSAASCLHYFVRSLPSSHQPGRSLSLSRLRRHRHCQDAAES</sequence>
<keyword evidence="1" id="KW-0472">Membrane</keyword>
<feature type="transmembrane region" description="Helical" evidence="1">
    <location>
        <begin position="33"/>
        <end position="57"/>
    </location>
</feature>
<organism evidence="2 3">
    <name type="scientific">Colletotrichum zoysiae</name>
    <dbReference type="NCBI Taxonomy" id="1216348"/>
    <lineage>
        <taxon>Eukaryota</taxon>
        <taxon>Fungi</taxon>
        <taxon>Dikarya</taxon>
        <taxon>Ascomycota</taxon>
        <taxon>Pezizomycotina</taxon>
        <taxon>Sordariomycetes</taxon>
        <taxon>Hypocreomycetidae</taxon>
        <taxon>Glomerellales</taxon>
        <taxon>Glomerellaceae</taxon>
        <taxon>Colletotrichum</taxon>
        <taxon>Colletotrichum graminicola species complex</taxon>
    </lineage>
</organism>
<name>A0AAD9MAH1_9PEZI</name>
<protein>
    <submittedName>
        <fullName evidence="2">Uncharacterized protein</fullName>
    </submittedName>
</protein>
<reference evidence="2" key="1">
    <citation type="submission" date="2021-06" db="EMBL/GenBank/DDBJ databases">
        <title>Comparative genomics, transcriptomics and evolutionary studies reveal genomic signatures of adaptation to plant cell wall in hemibiotrophic fungi.</title>
        <authorList>
            <consortium name="DOE Joint Genome Institute"/>
            <person name="Baroncelli R."/>
            <person name="Diaz J.F."/>
            <person name="Benocci T."/>
            <person name="Peng M."/>
            <person name="Battaglia E."/>
            <person name="Haridas S."/>
            <person name="Andreopoulos W."/>
            <person name="Labutti K."/>
            <person name="Pangilinan J."/>
            <person name="Floch G.L."/>
            <person name="Makela M.R."/>
            <person name="Henrissat B."/>
            <person name="Grigoriev I.V."/>
            <person name="Crouch J.A."/>
            <person name="De Vries R.P."/>
            <person name="Sukno S.A."/>
            <person name="Thon M.R."/>
        </authorList>
    </citation>
    <scope>NUCLEOTIDE SEQUENCE</scope>
    <source>
        <strain evidence="2">MAFF235873</strain>
    </source>
</reference>
<accession>A0AAD9MAH1</accession>
<proteinExistence type="predicted"/>
<keyword evidence="1" id="KW-1133">Transmembrane helix</keyword>
<evidence type="ECO:0000313" key="3">
    <source>
        <dbReference type="Proteomes" id="UP001232148"/>
    </source>
</evidence>
<keyword evidence="3" id="KW-1185">Reference proteome</keyword>
<keyword evidence="1" id="KW-0812">Transmembrane</keyword>
<dbReference type="EMBL" id="MU842809">
    <property type="protein sequence ID" value="KAK2035293.1"/>
    <property type="molecule type" value="Genomic_DNA"/>
</dbReference>
<evidence type="ECO:0000256" key="1">
    <source>
        <dbReference type="SAM" id="Phobius"/>
    </source>
</evidence>